<proteinExistence type="predicted"/>
<dbReference type="OrthoDB" id="4410092at2759"/>
<protein>
    <submittedName>
        <fullName evidence="1">Uncharacterized protein</fullName>
    </submittedName>
</protein>
<organism evidence="1 2">
    <name type="scientific">Aspergillus niger</name>
    <dbReference type="NCBI Taxonomy" id="5061"/>
    <lineage>
        <taxon>Eukaryota</taxon>
        <taxon>Fungi</taxon>
        <taxon>Dikarya</taxon>
        <taxon>Ascomycota</taxon>
        <taxon>Pezizomycotina</taxon>
        <taxon>Eurotiomycetes</taxon>
        <taxon>Eurotiomycetidae</taxon>
        <taxon>Eurotiales</taxon>
        <taxon>Aspergillaceae</taxon>
        <taxon>Aspergillus</taxon>
        <taxon>Aspergillus subgen. Circumdati</taxon>
    </lineage>
</organism>
<dbReference type="AlphaFoldDB" id="A0A100IRL6"/>
<comment type="caution">
    <text evidence="1">The sequence shown here is derived from an EMBL/GenBank/DDBJ whole genome shotgun (WGS) entry which is preliminary data.</text>
</comment>
<dbReference type="VEuPathDB" id="FungiDB:M747DRAFT_363370"/>
<evidence type="ECO:0000313" key="1">
    <source>
        <dbReference type="EMBL" id="GAQ46052.1"/>
    </source>
</evidence>
<reference evidence="2" key="1">
    <citation type="journal article" date="2016" name="Genome Announc.">
        <title>Draft genome sequence of Aspergillus niger strain An76.</title>
        <authorList>
            <person name="Gong W."/>
            <person name="Cheng Z."/>
            <person name="Zhang H."/>
            <person name="Liu L."/>
            <person name="Gao P."/>
            <person name="Wang L."/>
        </authorList>
    </citation>
    <scope>NUCLEOTIDE SEQUENCE [LARGE SCALE GENOMIC DNA]</scope>
    <source>
        <strain evidence="2">An76</strain>
    </source>
</reference>
<dbReference type="Proteomes" id="UP000068243">
    <property type="component" value="Unassembled WGS sequence"/>
</dbReference>
<name>A0A100IRL6_ASPNG</name>
<dbReference type="VEuPathDB" id="FungiDB:ATCC64974_52040"/>
<gene>
    <name evidence="1" type="ORF">ABL_08713</name>
</gene>
<dbReference type="EMBL" id="BCMY01000019">
    <property type="protein sequence ID" value="GAQ46052.1"/>
    <property type="molecule type" value="Genomic_DNA"/>
</dbReference>
<dbReference type="OMA" id="HANLIMC"/>
<sequence length="188" mass="21349">MNAETYNILNFADTLKRSFEEKVDEHGNVSKRGFKRDDLNVLSTLHQWPQPSPELQGDLFHANLIMCSRKHGPVFVAVGCQAPDPLLSPDGQVLEWDRERVKVVLGLLRNKLRCLFADKKNKPRDGWPQYGAVIYGQEICVLKVDPEGGAQQVEFEGEKVHDILWGRIIRLLDGIVEEFEIPAENGMD</sequence>
<dbReference type="VEuPathDB" id="FungiDB:ASPNIDRAFT2_1175475"/>
<evidence type="ECO:0000313" key="2">
    <source>
        <dbReference type="Proteomes" id="UP000068243"/>
    </source>
</evidence>
<accession>A0A100IRL6</accession>